<keyword evidence="11" id="KW-0414">Isoprene biosynthesis</keyword>
<dbReference type="SUPFAM" id="SSF48576">
    <property type="entry name" value="Terpenoid synthases"/>
    <property type="match status" value="1"/>
</dbReference>
<comment type="pathway">
    <text evidence="4">Isoprenoid biosynthesis; geranylgeranyl diphosphate biosynthesis; geranylgeranyl diphosphate from farnesyl diphosphate and isopentenyl diphosphate: step 1/1.</text>
</comment>
<keyword evidence="7" id="KW-0479">Metal-binding</keyword>
<dbReference type="Pfam" id="PF13249">
    <property type="entry name" value="SQHop_cyclase_N"/>
    <property type="match status" value="1"/>
</dbReference>
<keyword evidence="8" id="KW-0677">Repeat</keyword>
<dbReference type="Proteomes" id="UP000824890">
    <property type="component" value="Unassembled WGS sequence"/>
</dbReference>
<evidence type="ECO:0000259" key="13">
    <source>
        <dbReference type="Pfam" id="PF13249"/>
    </source>
</evidence>
<comment type="pathway">
    <text evidence="3">Isoprenoid biosynthesis; farnesyl diphosphate biosynthesis; farnesyl diphosphate from geranyl diphosphate and isopentenyl diphosphate: step 1/1.</text>
</comment>
<dbReference type="PROSITE" id="PS00723">
    <property type="entry name" value="POLYPRENYL_SYNTHASE_1"/>
    <property type="match status" value="1"/>
</dbReference>
<comment type="caution">
    <text evidence="14">The sequence shown here is derived from an EMBL/GenBank/DDBJ whole genome shotgun (WGS) entry which is preliminary data.</text>
</comment>
<dbReference type="InterPro" id="IPR033749">
    <property type="entry name" value="Polyprenyl_synt_CS"/>
</dbReference>
<dbReference type="SUPFAM" id="SSF48239">
    <property type="entry name" value="Terpenoid cyclases/Protein prenyltransferases"/>
    <property type="match status" value="2"/>
</dbReference>
<gene>
    <name evidence="14" type="ORF">HID58_019064</name>
</gene>
<sequence>MWRLRIGAAARDEHHLFSTNNYVGRQTWEFDAEAGSPEELAGMEQARRNFSLNRSRFKTSGDLLWRMQFLSEKKFEQKIPRVRVEDADKITYEDAKTAMRRGMLYLGALQAKDGHWPAENSGIMFLNSPFFICLYITGHLEEIFTVEHRKEFLRYMYIHQNVDGGWGIDIESDSCMLSTVLNYICLRILRVEPEQGSTCAMARKWILDHGGATYTPLFGKVWLSVLGVYDWSGCKSIPPEFWMLPSFSPINGGTVWIYFRESFMALSYLYGKKFVAIPTPLILQLREELYLHPYAQIVWSQAQNLCAKICGSQIWDTAFSLQVLLAADDDDEIIRSTLIKGYDFLKKSQVTENPPGDHLKMFRHITKGGWNFPDKDQGLPDSDCTAESLECCLMFETMPQEFIGEKMDVKRLYDAVNLILHFQSKNGGVTAWEPAPGKTWLEWFSPVEFMKDAVVEHEFVECTGSALVAIARFMKQFPEYKKEQVKDFIKNGVKYLENLQMSDGSWYGSWGVCFIYGTFFAVRGLVAAGKTYNDCEAIRRAVRFLLETQNEEGGWGESYLSCSKRRYIPLSGRNKTNLVNTGQALISLILGGQMERDPRPVNRAAKVLINSQLDNGDYPQEEMSGVLSVNLKLHYPMYRNIFTLWALTYYTQALRALQPRYTEVASVFRLTRHLNIRSFASVTSYNFDFMLYMVNKAKSVNKALDEAVPLREPALKIRESMRYTLLSGGKRVRPMLCLAACELVGGQESTAMPTACAVEMLHTSSLIQDDLPCMDDDNLRRGKPTNHKVYGEDISVLTADALIALAVKKMAASTSLGVPPERVLRAILEMTKALGTEGLVAGQAADLAGEGMSGVGLEHLEFIHIHKTAALLEASAVAGAIVGGGSDEEIERLRMYARCIGLMFQVVDDVLDVTKSSEELGKTAGKDLMAGKLTYPRFMGVEKSKEYAEKLNVEAREHLQGFDSHKVAPLLSLADYIVNRQN</sequence>
<dbReference type="PANTHER" id="PTHR11764">
    <property type="entry name" value="TERPENE CYCLASE/MUTASE FAMILY MEMBER"/>
    <property type="match status" value="1"/>
</dbReference>
<dbReference type="Pfam" id="PF00348">
    <property type="entry name" value="polyprenyl_synt"/>
    <property type="match status" value="1"/>
</dbReference>
<dbReference type="CDD" id="cd00685">
    <property type="entry name" value="Trans_IPPS_HT"/>
    <property type="match status" value="1"/>
</dbReference>
<evidence type="ECO:0008006" key="16">
    <source>
        <dbReference type="Google" id="ProtNLM"/>
    </source>
</evidence>
<comment type="similarity">
    <text evidence="5">Belongs to the FPP/GGPP synthase family.</text>
</comment>
<dbReference type="PROSITE" id="PS01074">
    <property type="entry name" value="TERPENE_SYNTHASES"/>
    <property type="match status" value="1"/>
</dbReference>
<dbReference type="InterPro" id="IPR002365">
    <property type="entry name" value="Terpene_synthase_CS"/>
</dbReference>
<dbReference type="SFLD" id="SFLDG01016">
    <property type="entry name" value="Prenyltransferase_Like_2"/>
    <property type="match status" value="1"/>
</dbReference>
<evidence type="ECO:0000256" key="2">
    <source>
        <dbReference type="ARBA" id="ARBA00004932"/>
    </source>
</evidence>
<comment type="similarity">
    <text evidence="6">Belongs to the terpene cyclase/mutase family.</text>
</comment>
<evidence type="ECO:0000256" key="11">
    <source>
        <dbReference type="ARBA" id="ARBA00023229"/>
    </source>
</evidence>
<feature type="domain" description="Squalene cyclase C-terminal" evidence="12">
    <location>
        <begin position="312"/>
        <end position="651"/>
    </location>
</feature>
<evidence type="ECO:0000313" key="15">
    <source>
        <dbReference type="Proteomes" id="UP000824890"/>
    </source>
</evidence>
<evidence type="ECO:0000259" key="12">
    <source>
        <dbReference type="Pfam" id="PF13243"/>
    </source>
</evidence>
<dbReference type="NCBIfam" id="NF045485">
    <property type="entry name" value="FPPsyn"/>
    <property type="match status" value="1"/>
</dbReference>
<evidence type="ECO:0000256" key="5">
    <source>
        <dbReference type="ARBA" id="ARBA00006706"/>
    </source>
</evidence>
<evidence type="ECO:0000256" key="10">
    <source>
        <dbReference type="ARBA" id="ARBA00022842"/>
    </source>
</evidence>
<organism evidence="14 15">
    <name type="scientific">Brassica napus</name>
    <name type="common">Rape</name>
    <dbReference type="NCBI Taxonomy" id="3708"/>
    <lineage>
        <taxon>Eukaryota</taxon>
        <taxon>Viridiplantae</taxon>
        <taxon>Streptophyta</taxon>
        <taxon>Embryophyta</taxon>
        <taxon>Tracheophyta</taxon>
        <taxon>Spermatophyta</taxon>
        <taxon>Magnoliopsida</taxon>
        <taxon>eudicotyledons</taxon>
        <taxon>Gunneridae</taxon>
        <taxon>Pentapetalae</taxon>
        <taxon>rosids</taxon>
        <taxon>malvids</taxon>
        <taxon>Brassicales</taxon>
        <taxon>Brassicaceae</taxon>
        <taxon>Brassiceae</taxon>
        <taxon>Brassica</taxon>
    </lineage>
</organism>
<dbReference type="Pfam" id="PF13243">
    <property type="entry name" value="SQHop_cyclase_C"/>
    <property type="match status" value="1"/>
</dbReference>
<keyword evidence="15" id="KW-1185">Reference proteome</keyword>
<dbReference type="SFLD" id="SFLDS00005">
    <property type="entry name" value="Isoprenoid_Synthase_Type_I"/>
    <property type="match status" value="1"/>
</dbReference>
<dbReference type="InterPro" id="IPR000092">
    <property type="entry name" value="Polyprenyl_synt"/>
</dbReference>
<dbReference type="PROSITE" id="PS00444">
    <property type="entry name" value="POLYPRENYL_SYNTHASE_2"/>
    <property type="match status" value="1"/>
</dbReference>
<proteinExistence type="inferred from homology"/>
<comment type="pathway">
    <text evidence="2">Isoprenoid biosynthesis; geranyl diphosphate biosynthesis; geranyl diphosphate from dimethylallyl diphosphate and isopentenyl diphosphate: step 1/1.</text>
</comment>
<dbReference type="InterPro" id="IPR032697">
    <property type="entry name" value="SQ_cyclase_N"/>
</dbReference>
<evidence type="ECO:0000256" key="9">
    <source>
        <dbReference type="ARBA" id="ARBA00022746"/>
    </source>
</evidence>
<protein>
    <recommendedName>
        <fullName evidence="16">Terpene cyclase/mutase family member</fullName>
    </recommendedName>
</protein>
<evidence type="ECO:0000256" key="1">
    <source>
        <dbReference type="ARBA" id="ARBA00001946"/>
    </source>
</evidence>
<dbReference type="CDD" id="cd02892">
    <property type="entry name" value="SQCY_1"/>
    <property type="match status" value="1"/>
</dbReference>
<dbReference type="InterPro" id="IPR053378">
    <property type="entry name" value="Prenyl_diphosphate_synthase"/>
</dbReference>
<dbReference type="SFLD" id="SFLDG01017">
    <property type="entry name" value="Polyprenyl_Transferase_Like"/>
    <property type="match status" value="1"/>
</dbReference>
<evidence type="ECO:0000256" key="6">
    <source>
        <dbReference type="ARBA" id="ARBA00009755"/>
    </source>
</evidence>
<keyword evidence="10" id="KW-0460">Magnesium</keyword>
<feature type="domain" description="Squalene cyclase N-terminal" evidence="13">
    <location>
        <begin position="105"/>
        <end position="300"/>
    </location>
</feature>
<accession>A0ABQ8DC62</accession>
<comment type="cofactor">
    <cofactor evidence="1">
        <name>Mg(2+)</name>
        <dbReference type="ChEBI" id="CHEBI:18420"/>
    </cofactor>
</comment>
<evidence type="ECO:0000256" key="4">
    <source>
        <dbReference type="ARBA" id="ARBA00005221"/>
    </source>
</evidence>
<evidence type="ECO:0000256" key="3">
    <source>
        <dbReference type="ARBA" id="ARBA00005035"/>
    </source>
</evidence>
<reference evidence="14 15" key="1">
    <citation type="submission" date="2021-05" db="EMBL/GenBank/DDBJ databases">
        <title>Genome Assembly of Synthetic Allotetraploid Brassica napus Reveals Homoeologous Exchanges between Subgenomes.</title>
        <authorList>
            <person name="Davis J.T."/>
        </authorList>
    </citation>
    <scope>NUCLEOTIDE SEQUENCE [LARGE SCALE GENOMIC DNA]</scope>
    <source>
        <strain evidence="15">cv. Da-Ae</strain>
        <tissue evidence="14">Seedling</tissue>
    </source>
</reference>
<name>A0ABQ8DC62_BRANA</name>
<dbReference type="Gene3D" id="1.10.600.10">
    <property type="entry name" value="Farnesyl Diphosphate Synthase"/>
    <property type="match status" value="1"/>
</dbReference>
<evidence type="ECO:0000256" key="8">
    <source>
        <dbReference type="ARBA" id="ARBA00022737"/>
    </source>
</evidence>
<dbReference type="InterPro" id="IPR008949">
    <property type="entry name" value="Isoprenoid_synthase_dom_sf"/>
</dbReference>
<evidence type="ECO:0000256" key="7">
    <source>
        <dbReference type="ARBA" id="ARBA00022723"/>
    </source>
</evidence>
<dbReference type="EMBL" id="JAGKQM010000005">
    <property type="protein sequence ID" value="KAH0926808.1"/>
    <property type="molecule type" value="Genomic_DNA"/>
</dbReference>
<evidence type="ECO:0000313" key="14">
    <source>
        <dbReference type="EMBL" id="KAH0926808.1"/>
    </source>
</evidence>
<dbReference type="InterPro" id="IPR018333">
    <property type="entry name" value="Squalene_cyclase"/>
</dbReference>
<dbReference type="InterPro" id="IPR032696">
    <property type="entry name" value="SQ_cyclase_C"/>
</dbReference>
<dbReference type="InterPro" id="IPR008930">
    <property type="entry name" value="Terpenoid_cyclase/PrenylTrfase"/>
</dbReference>
<dbReference type="PANTHER" id="PTHR11764:SF70">
    <property type="entry name" value="TERPENE CYCLASE_MUTASE FAMILY MEMBER"/>
    <property type="match status" value="1"/>
</dbReference>
<keyword evidence="9" id="KW-0125">Carotenoid biosynthesis</keyword>
<dbReference type="NCBIfam" id="TIGR01787">
    <property type="entry name" value="squalene_cyclas"/>
    <property type="match status" value="1"/>
</dbReference>
<dbReference type="Gene3D" id="1.50.10.20">
    <property type="match status" value="3"/>
</dbReference>